<keyword evidence="2" id="KW-1185">Reference proteome</keyword>
<dbReference type="EMBL" id="CM037157">
    <property type="protein sequence ID" value="KAH7849436.1"/>
    <property type="molecule type" value="Genomic_DNA"/>
</dbReference>
<accession>A0ACB7Y7R0</accession>
<evidence type="ECO:0000313" key="1">
    <source>
        <dbReference type="EMBL" id="KAH7849436.1"/>
    </source>
</evidence>
<proteinExistence type="predicted"/>
<comment type="caution">
    <text evidence="1">The sequence shown here is derived from an EMBL/GenBank/DDBJ whole genome shotgun (WGS) entry which is preliminary data.</text>
</comment>
<name>A0ACB7Y7R0_9ERIC</name>
<evidence type="ECO:0000313" key="2">
    <source>
        <dbReference type="Proteomes" id="UP000828048"/>
    </source>
</evidence>
<reference evidence="1 2" key="1">
    <citation type="journal article" date="2021" name="Hortic Res">
        <title>High-quality reference genome and annotation aids understanding of berry development for evergreen blueberry (Vaccinium darrowii).</title>
        <authorList>
            <person name="Yu J."/>
            <person name="Hulse-Kemp A.M."/>
            <person name="Babiker E."/>
            <person name="Staton M."/>
        </authorList>
    </citation>
    <scope>NUCLEOTIDE SEQUENCE [LARGE SCALE GENOMIC DNA]</scope>
    <source>
        <strain evidence="2">cv. NJ 8807/NJ 8810</strain>
        <tissue evidence="1">Young leaf</tissue>
    </source>
</reference>
<gene>
    <name evidence="1" type="ORF">Vadar_017857</name>
</gene>
<dbReference type="Proteomes" id="UP000828048">
    <property type="component" value="Chromosome 7"/>
</dbReference>
<sequence length="217" mass="24771">MDVSSKTLEHLRYDHRDALDKSGPKIARQKSIYDNLTSAQKSPYISHHTDDMVYNGIKKCCEINSKGYPTDRNSSHISFLRPFSENEFGSEIPGNFNLLLKRIKNESIDWDVSFNIRATPTHLQDPIWLFWLCDVLSTFLSILKKANIYSAIYVSQFSYTRNINVFKAFLECQSSNHSIMSLTPSRSPRPDGEVSFDDLVDPAEVEGLVTRIEKPSA</sequence>
<protein>
    <submittedName>
        <fullName evidence="1">Uncharacterized protein</fullName>
    </submittedName>
</protein>
<organism evidence="1 2">
    <name type="scientific">Vaccinium darrowii</name>
    <dbReference type="NCBI Taxonomy" id="229202"/>
    <lineage>
        <taxon>Eukaryota</taxon>
        <taxon>Viridiplantae</taxon>
        <taxon>Streptophyta</taxon>
        <taxon>Embryophyta</taxon>
        <taxon>Tracheophyta</taxon>
        <taxon>Spermatophyta</taxon>
        <taxon>Magnoliopsida</taxon>
        <taxon>eudicotyledons</taxon>
        <taxon>Gunneridae</taxon>
        <taxon>Pentapetalae</taxon>
        <taxon>asterids</taxon>
        <taxon>Ericales</taxon>
        <taxon>Ericaceae</taxon>
        <taxon>Vaccinioideae</taxon>
        <taxon>Vaccinieae</taxon>
        <taxon>Vaccinium</taxon>
    </lineage>
</organism>